<protein>
    <submittedName>
        <fullName evidence="1">DNA-binding response OmpR family regulator</fullName>
    </submittedName>
</protein>
<dbReference type="InterPro" id="IPR011006">
    <property type="entry name" value="CheY-like_superfamily"/>
</dbReference>
<sequence length="59" mass="6871">METDDYISKPFHIEELKVRIEALLRRTGAFVNESLLKCGTLKINIKTRELLINNKKVNL</sequence>
<keyword evidence="1" id="KW-0238">DNA-binding</keyword>
<evidence type="ECO:0000313" key="2">
    <source>
        <dbReference type="Proteomes" id="UP001519307"/>
    </source>
</evidence>
<name>A0ABS4KWJ5_9CLOT</name>
<comment type="caution">
    <text evidence="1">The sequence shown here is derived from an EMBL/GenBank/DDBJ whole genome shotgun (WGS) entry which is preliminary data.</text>
</comment>
<reference evidence="1 2" key="1">
    <citation type="submission" date="2021-03" db="EMBL/GenBank/DDBJ databases">
        <title>Genomic Encyclopedia of Type Strains, Phase IV (KMG-IV): sequencing the most valuable type-strain genomes for metagenomic binning, comparative biology and taxonomic classification.</title>
        <authorList>
            <person name="Goeker M."/>
        </authorList>
    </citation>
    <scope>NUCLEOTIDE SEQUENCE [LARGE SCALE GENOMIC DNA]</scope>
    <source>
        <strain evidence="1 2">DSM 28783</strain>
    </source>
</reference>
<accession>A0ABS4KWJ5</accession>
<dbReference type="Gene3D" id="6.10.250.690">
    <property type="match status" value="1"/>
</dbReference>
<proteinExistence type="predicted"/>
<dbReference type="GO" id="GO:0003677">
    <property type="term" value="F:DNA binding"/>
    <property type="evidence" value="ECO:0007669"/>
    <property type="project" value="UniProtKB-KW"/>
</dbReference>
<dbReference type="SUPFAM" id="SSF52172">
    <property type="entry name" value="CheY-like"/>
    <property type="match status" value="1"/>
</dbReference>
<organism evidence="1 2">
    <name type="scientific">Clostridium algifaecis</name>
    <dbReference type="NCBI Taxonomy" id="1472040"/>
    <lineage>
        <taxon>Bacteria</taxon>
        <taxon>Bacillati</taxon>
        <taxon>Bacillota</taxon>
        <taxon>Clostridia</taxon>
        <taxon>Eubacteriales</taxon>
        <taxon>Clostridiaceae</taxon>
        <taxon>Clostridium</taxon>
    </lineage>
</organism>
<dbReference type="EMBL" id="JAGGLM010000012">
    <property type="protein sequence ID" value="MBP2033279.1"/>
    <property type="molecule type" value="Genomic_DNA"/>
</dbReference>
<evidence type="ECO:0000313" key="1">
    <source>
        <dbReference type="EMBL" id="MBP2033279.1"/>
    </source>
</evidence>
<dbReference type="Proteomes" id="UP001519307">
    <property type="component" value="Unassembled WGS sequence"/>
</dbReference>
<keyword evidence="2" id="KW-1185">Reference proteome</keyword>
<gene>
    <name evidence="1" type="ORF">J2Z42_001982</name>
</gene>
<dbReference type="RefSeq" id="WP_209702427.1">
    <property type="nucleotide sequence ID" value="NZ_JAGGLM010000012.1"/>
</dbReference>